<reference evidence="1" key="1">
    <citation type="submission" date="2021-01" db="EMBL/GenBank/DDBJ databases">
        <authorList>
            <person name="Sun Q."/>
        </authorList>
    </citation>
    <scope>NUCLEOTIDE SEQUENCE</scope>
    <source>
        <strain evidence="1">YIM B02566</strain>
    </source>
</reference>
<evidence type="ECO:0000313" key="2">
    <source>
        <dbReference type="Proteomes" id="UP000616151"/>
    </source>
</evidence>
<dbReference type="Proteomes" id="UP000616151">
    <property type="component" value="Unassembled WGS sequence"/>
</dbReference>
<evidence type="ECO:0000313" key="1">
    <source>
        <dbReference type="EMBL" id="MBK1870651.1"/>
    </source>
</evidence>
<proteinExistence type="predicted"/>
<name>A0ACC5RDS9_9HYPH</name>
<comment type="caution">
    <text evidence="1">The sequence shown here is derived from an EMBL/GenBank/DDBJ whole genome shotgun (WGS) entry which is preliminary data.</text>
</comment>
<gene>
    <name evidence="1" type="ORF">JHL16_30075</name>
</gene>
<dbReference type="EMBL" id="JAENHL010000008">
    <property type="protein sequence ID" value="MBK1870651.1"/>
    <property type="molecule type" value="Genomic_DNA"/>
</dbReference>
<accession>A0ACC5RDS9</accession>
<sequence length="287" mass="31387">MSSATVASEEARKPAAERNAAPPARRPAWRDVVTFRGPPQPGLELWLSIAAFLAVLGAWALVAETGLVQPQILPSPFAVVAAWGRLFADGYIGDIGISVGRVWAAFLASALIAIPLGILMSGYRAITALLEPIIDFVRYLPVPALVPLTLIWLGIGEGSKITLLWIGTFFQLILLVADDARRVPKEFIETGRTLGASDSSLMKDVLLRAMLPNMVDSLRITLGWCWTYLIVAEIVASSSGIGYELWTARRYGKSPEVFAGILTIGIIGLVSDQAIRYLHRRWFRYLQ</sequence>
<organism evidence="1 2">
    <name type="scientific">Taklimakanibacter albus</name>
    <dbReference type="NCBI Taxonomy" id="2800327"/>
    <lineage>
        <taxon>Bacteria</taxon>
        <taxon>Pseudomonadati</taxon>
        <taxon>Pseudomonadota</taxon>
        <taxon>Alphaproteobacteria</taxon>
        <taxon>Hyphomicrobiales</taxon>
        <taxon>Aestuariivirgaceae</taxon>
        <taxon>Taklimakanibacter</taxon>
    </lineage>
</organism>
<keyword evidence="2" id="KW-1185">Reference proteome</keyword>
<protein>
    <submittedName>
        <fullName evidence="1">ABC transporter permease</fullName>
    </submittedName>
</protein>